<dbReference type="AlphaFoldDB" id="A0AAN1QN68"/>
<sequence length="134" mass="14604">MTARLLLAYPTPDSARPLSREAIVALLQMGLSGPDADATVEGLDHPAWIAAVNWDPNHLSPAQLGQRILSLLERRCAPPLPQRLVLQGEQQPSSPPPYEALWHVQALVQQPNGLTSQQSESQFCLLGVELSQEV</sequence>
<gene>
    <name evidence="1" type="ORF">DOP62_05330</name>
</gene>
<evidence type="ECO:0000313" key="1">
    <source>
        <dbReference type="EMBL" id="AZB72223.1"/>
    </source>
</evidence>
<reference evidence="1 2" key="1">
    <citation type="journal article" date="2018" name="Sci. Rep.">
        <title>Genome Features and Biochemical Characteristics of a Robust, Fast Growing and Naturally Transformable Cyanobacterium Synechococcus elongatus PCC 11801 Isolated from India.</title>
        <authorList>
            <person name="Jaiswal D."/>
            <person name="Sengupta A."/>
            <person name="Sohoni S."/>
            <person name="Sengupta S."/>
            <person name="Phadnavis A.G."/>
            <person name="Pakrasi H.B."/>
            <person name="Wangikar P.P."/>
        </authorList>
    </citation>
    <scope>NUCLEOTIDE SEQUENCE [LARGE SCALE GENOMIC DNA]</scope>
    <source>
        <strain evidence="1 2">PCC 11801</strain>
    </source>
</reference>
<proteinExistence type="predicted"/>
<accession>A0AAN1QN68</accession>
<organism evidence="1 2">
    <name type="scientific">Synechococcus elongatus PCC 11801</name>
    <dbReference type="NCBI Taxonomy" id="2219813"/>
    <lineage>
        <taxon>Bacteria</taxon>
        <taxon>Bacillati</taxon>
        <taxon>Cyanobacteriota</taxon>
        <taxon>Cyanophyceae</taxon>
        <taxon>Synechococcales</taxon>
        <taxon>Synechococcaceae</taxon>
        <taxon>Synechococcus</taxon>
    </lineage>
</organism>
<protein>
    <submittedName>
        <fullName evidence="1">Uncharacterized protein</fullName>
    </submittedName>
</protein>
<dbReference type="Proteomes" id="UP000267249">
    <property type="component" value="Chromosome"/>
</dbReference>
<dbReference type="EMBL" id="CP030139">
    <property type="protein sequence ID" value="AZB72223.1"/>
    <property type="molecule type" value="Genomic_DNA"/>
</dbReference>
<dbReference type="RefSeq" id="WP_208676256.1">
    <property type="nucleotide sequence ID" value="NZ_CP030139.2"/>
</dbReference>
<evidence type="ECO:0000313" key="2">
    <source>
        <dbReference type="Proteomes" id="UP000267249"/>
    </source>
</evidence>
<name>A0AAN1QN68_SYNEL</name>